<dbReference type="InterPro" id="IPR002190">
    <property type="entry name" value="MHD_dom"/>
</dbReference>
<dbReference type="InterPro" id="IPR037445">
    <property type="entry name" value="MAGE"/>
</dbReference>
<dbReference type="Pfam" id="PF01454">
    <property type="entry name" value="MAGE"/>
    <property type="match status" value="1"/>
</dbReference>
<evidence type="ECO:0000313" key="3">
    <source>
        <dbReference type="Ensembl" id="ENSFCTP00005007013.1"/>
    </source>
</evidence>
<dbReference type="Gene3D" id="1.10.10.1200">
    <property type="entry name" value="MAGE homology domain, winged helix WH1 motif"/>
    <property type="match status" value="1"/>
</dbReference>
<feature type="compositionally biased region" description="Basic residues" evidence="1">
    <location>
        <begin position="401"/>
        <end position="411"/>
    </location>
</feature>
<dbReference type="InterPro" id="IPR041898">
    <property type="entry name" value="MAGE_WH1"/>
</dbReference>
<dbReference type="Gene3D" id="1.10.10.1210">
    <property type="entry name" value="MAGE homology domain, winged helix WH2 motif"/>
    <property type="match status" value="1"/>
</dbReference>
<organism evidence="3 4">
    <name type="scientific">Felis catus</name>
    <name type="common">Cat</name>
    <name type="synonym">Felis silvestris catus</name>
    <dbReference type="NCBI Taxonomy" id="9685"/>
    <lineage>
        <taxon>Eukaryota</taxon>
        <taxon>Metazoa</taxon>
        <taxon>Chordata</taxon>
        <taxon>Craniata</taxon>
        <taxon>Vertebrata</taxon>
        <taxon>Euteleostomi</taxon>
        <taxon>Mammalia</taxon>
        <taxon>Eutheria</taxon>
        <taxon>Laurasiatheria</taxon>
        <taxon>Carnivora</taxon>
        <taxon>Feliformia</taxon>
        <taxon>Felidae</taxon>
        <taxon>Felinae</taxon>
        <taxon>Felis</taxon>
    </lineage>
</organism>
<dbReference type="PANTHER" id="PTHR11736">
    <property type="entry name" value="MELANOMA-ASSOCIATED ANTIGEN MAGE ANTIGEN"/>
    <property type="match status" value="1"/>
</dbReference>
<reference evidence="3 4" key="1">
    <citation type="submission" date="2021-02" db="EMBL/GenBank/DDBJ databases">
        <title>Safari Cat Assemblies.</title>
        <authorList>
            <person name="Bredemeyer K.R."/>
            <person name="Murphy W.J."/>
        </authorList>
    </citation>
    <scope>NUCLEOTIDE SEQUENCE [LARGE SCALE GENOMIC DNA]</scope>
</reference>
<feature type="domain" description="MAGE" evidence="2">
    <location>
        <begin position="440"/>
        <end position="636"/>
    </location>
</feature>
<evidence type="ECO:0000256" key="1">
    <source>
        <dbReference type="SAM" id="MobiDB-lite"/>
    </source>
</evidence>
<reference evidence="3" key="2">
    <citation type="submission" date="2025-08" db="UniProtKB">
        <authorList>
            <consortium name="Ensembl"/>
        </authorList>
    </citation>
    <scope>IDENTIFICATION</scope>
    <source>
        <strain evidence="3">breed Abyssinian</strain>
    </source>
</reference>
<name>A0ABI7W9K2_FELCA</name>
<evidence type="ECO:0000313" key="4">
    <source>
        <dbReference type="Proteomes" id="UP000823872"/>
    </source>
</evidence>
<dbReference type="Proteomes" id="UP000823872">
    <property type="component" value="Chromosome X"/>
</dbReference>
<dbReference type="GeneTree" id="ENSGT00940000162763"/>
<reference evidence="3" key="3">
    <citation type="submission" date="2025-09" db="UniProtKB">
        <authorList>
            <consortium name="Ensembl"/>
        </authorList>
    </citation>
    <scope>IDENTIFICATION</scope>
    <source>
        <strain evidence="3">breed Abyssinian</strain>
    </source>
</reference>
<protein>
    <recommendedName>
        <fullName evidence="2">MAGE domain-containing protein</fullName>
    </recommendedName>
</protein>
<feature type="region of interest" description="Disordered" evidence="1">
    <location>
        <begin position="55"/>
        <end position="78"/>
    </location>
</feature>
<dbReference type="PANTHER" id="PTHR11736:SF83">
    <property type="entry name" value="TROPHININ"/>
    <property type="match status" value="1"/>
</dbReference>
<dbReference type="InterPro" id="IPR041899">
    <property type="entry name" value="MAGE_WH2"/>
</dbReference>
<dbReference type="Ensembl" id="ENSFCTT00005011268.1">
    <property type="protein sequence ID" value="ENSFCTP00005007013.1"/>
    <property type="gene ID" value="ENSFCTG00005004187.1"/>
</dbReference>
<gene>
    <name evidence="3" type="primary">TRO</name>
</gene>
<proteinExistence type="predicted"/>
<feature type="region of interest" description="Disordered" evidence="1">
    <location>
        <begin position="397"/>
        <end position="427"/>
    </location>
</feature>
<dbReference type="PROSITE" id="PS50838">
    <property type="entry name" value="MAGE"/>
    <property type="match status" value="1"/>
</dbReference>
<evidence type="ECO:0000259" key="2">
    <source>
        <dbReference type="PROSITE" id="PS50838"/>
    </source>
</evidence>
<keyword evidence="4" id="KW-1185">Reference proteome</keyword>
<dbReference type="SMART" id="SM01373">
    <property type="entry name" value="MAGE"/>
    <property type="match status" value="1"/>
</dbReference>
<accession>A0ABI7W9K2</accession>
<sequence length="699" mass="76832">MDRRNDYGYRMLPFQGPLLPPGSLGLHFPPDIQTGTTEDRVLLMHTLLAATKDPLAMDPPVANQPKKSKTKKSSSKAITKTIPAAPTVSSTNVITTIKPKVTLQALNLPAIPHINQAEATTEAANTQASSVTAQPMKANKTKSVMAKADQVFQSLTGNESVTAQIKTPLQALNLPDILKAIQAPITIESANSQALIAPTKPKKASKAKKAADKAITSATDISLALTTTHTAITQGRITNEAATTHATAACIRTNKASKTKKATVKGIHTDTEFLEAPNATETATRQIEATAAAIWPKKFKGKKTAIKGPNSAYEVPPAIQMVTNQALAATFQVRRGSRAHKSATKAQIAESQTKIVDQGAQAKMATFRTNKNALETQVAAAVQALADDYLAHLSLEPTTRTRGKKKQKPKHLNGDERGGDNYRLVPWGWRPPPPRDVALLQERANKLVKYLLVKDKIPIKRSDMLKDVIKEYDEYFPEIIERASYALEKMFRVNLKEIDKQISLYILISTQESSAGILGTTKDTPKLGLLMVILSVIFMNGNKASEAVIWEVLRKLGLHPEVRHSLFGEVRKLITDEFVKQKYLECKKVPNSRPPEYEFFWGLRSYHETSKMKVLKFACKVQKKDPKDWAAQYREAVEMEVQAAAVAEAEAEARAEIPGLQIMLINCSSSSRGSKVHPWNLCPYSSISRYYQSAEGDTL</sequence>